<dbReference type="InterPro" id="IPR052978">
    <property type="entry name" value="GAP_dehydrogenase"/>
</dbReference>
<dbReference type="InterPro" id="IPR020830">
    <property type="entry name" value="GlycerAld_3-P_DH_AS"/>
</dbReference>
<evidence type="ECO:0000259" key="12">
    <source>
        <dbReference type="SMART" id="SM00846"/>
    </source>
</evidence>
<dbReference type="GO" id="GO:0006096">
    <property type="term" value="P:glycolytic process"/>
    <property type="evidence" value="ECO:0007669"/>
    <property type="project" value="UniProtKB-UniPathway"/>
</dbReference>
<dbReference type="InterPro" id="IPR020829">
    <property type="entry name" value="GlycerAld_3-P_DH_cat"/>
</dbReference>
<dbReference type="SMART" id="SM00846">
    <property type="entry name" value="Gp_dh_N"/>
    <property type="match status" value="1"/>
</dbReference>
<evidence type="ECO:0000256" key="5">
    <source>
        <dbReference type="ARBA" id="ARBA00023152"/>
    </source>
</evidence>
<feature type="domain" description="Glyceraldehyde 3-phosphate dehydrogenase NAD(P) binding" evidence="12">
    <location>
        <begin position="10"/>
        <end position="160"/>
    </location>
</feature>
<evidence type="ECO:0000256" key="1">
    <source>
        <dbReference type="ARBA" id="ARBA00004869"/>
    </source>
</evidence>
<keyword evidence="4" id="KW-0560">Oxidoreductase</keyword>
<dbReference type="Gene3D" id="3.30.360.10">
    <property type="entry name" value="Dihydrodipicolinate Reductase, domain 2"/>
    <property type="match status" value="1"/>
</dbReference>
<dbReference type="PRINTS" id="PR00078">
    <property type="entry name" value="G3PDHDRGNASE"/>
</dbReference>
<dbReference type="UniPathway" id="UPA00109">
    <property type="reaction ID" value="UER00184"/>
</dbReference>
<dbReference type="Pfam" id="PF00044">
    <property type="entry name" value="Gp_dh_N"/>
    <property type="match status" value="1"/>
</dbReference>
<feature type="binding site" evidence="8">
    <location>
        <begin position="159"/>
        <end position="161"/>
    </location>
    <ligand>
        <name>D-glyceraldehyde 3-phosphate</name>
        <dbReference type="ChEBI" id="CHEBI:59776"/>
    </ligand>
</feature>
<keyword evidence="9" id="KW-0547">Nucleotide-binding</keyword>
<reference evidence="13 14" key="1">
    <citation type="submission" date="2016-07" db="EMBL/GenBank/DDBJ databases">
        <title>Pervasive Adenine N6-methylation of Active Genes in Fungi.</title>
        <authorList>
            <consortium name="DOE Joint Genome Institute"/>
            <person name="Mondo S.J."/>
            <person name="Dannebaum R.O."/>
            <person name="Kuo R.C."/>
            <person name="Labutti K."/>
            <person name="Haridas S."/>
            <person name="Kuo A."/>
            <person name="Salamov A."/>
            <person name="Ahrendt S.R."/>
            <person name="Lipzen A."/>
            <person name="Sullivan W."/>
            <person name="Andreopoulos W.B."/>
            <person name="Clum A."/>
            <person name="Lindquist E."/>
            <person name="Daum C."/>
            <person name="Ramamoorthy G.K."/>
            <person name="Gryganskyi A."/>
            <person name="Culley D."/>
            <person name="Magnuson J.K."/>
            <person name="James T.Y."/>
            <person name="O'Malley M.A."/>
            <person name="Stajich J.E."/>
            <person name="Spatafora J.W."/>
            <person name="Visel A."/>
            <person name="Grigoriev I.V."/>
        </authorList>
    </citation>
    <scope>NUCLEOTIDE SEQUENCE [LARGE SCALE GENOMIC DNA]</scope>
    <source>
        <strain evidence="13 14">PL171</strain>
    </source>
</reference>
<feature type="active site" description="Nucleophile" evidence="7">
    <location>
        <position position="160"/>
    </location>
</feature>
<gene>
    <name evidence="13" type="ORF">BCR44DRAFT_1523343</name>
</gene>
<dbReference type="SUPFAM" id="SSF55347">
    <property type="entry name" value="Glyceraldehyde-3-phosphate dehydrogenase-like, C-terminal domain"/>
    <property type="match status" value="1"/>
</dbReference>
<proteinExistence type="inferred from homology"/>
<dbReference type="CDD" id="cd18126">
    <property type="entry name" value="GAPDH_I_C"/>
    <property type="match status" value="1"/>
</dbReference>
<evidence type="ECO:0000256" key="9">
    <source>
        <dbReference type="PIRSR" id="PIRSR000149-3"/>
    </source>
</evidence>
<evidence type="ECO:0000256" key="10">
    <source>
        <dbReference type="PIRSR" id="PIRSR000149-4"/>
    </source>
</evidence>
<evidence type="ECO:0000256" key="6">
    <source>
        <dbReference type="ARBA" id="ARBA00052787"/>
    </source>
</evidence>
<comment type="catalytic activity">
    <reaction evidence="6">
        <text>D-glyceraldehyde 3-phosphate + phosphate + NADP(+) = (2R)-3-phospho-glyceroyl phosphate + NADPH + H(+)</text>
        <dbReference type="Rhea" id="RHEA:10296"/>
        <dbReference type="ChEBI" id="CHEBI:15378"/>
        <dbReference type="ChEBI" id="CHEBI:43474"/>
        <dbReference type="ChEBI" id="CHEBI:57604"/>
        <dbReference type="ChEBI" id="CHEBI:57783"/>
        <dbReference type="ChEBI" id="CHEBI:58349"/>
        <dbReference type="ChEBI" id="CHEBI:59776"/>
        <dbReference type="EC" id="1.2.1.13"/>
    </reaction>
</comment>
<feature type="site" description="Activates thiol group during catalysis" evidence="10">
    <location>
        <position position="187"/>
    </location>
</feature>
<dbReference type="PANTHER" id="PTHR42955">
    <property type="entry name" value="GLYCERALDEHYDE-3-PHOSPHATE DEHYDROGENASE"/>
    <property type="match status" value="1"/>
</dbReference>
<dbReference type="PANTHER" id="PTHR42955:SF1">
    <property type="entry name" value="GLYCERALDEHYDE-3-PHOSPHATE DEHYDROGENASE"/>
    <property type="match status" value="1"/>
</dbReference>
<accession>A0A1Y2HWC4</accession>
<evidence type="ECO:0000256" key="2">
    <source>
        <dbReference type="ARBA" id="ARBA00005215"/>
    </source>
</evidence>
<evidence type="ECO:0000256" key="8">
    <source>
        <dbReference type="PIRSR" id="PIRSR000149-2"/>
    </source>
</evidence>
<dbReference type="OrthoDB" id="1152826at2759"/>
<keyword evidence="5" id="KW-0324">Glycolysis</keyword>
<dbReference type="GO" id="GO:0051287">
    <property type="term" value="F:NAD binding"/>
    <property type="evidence" value="ECO:0007669"/>
    <property type="project" value="InterPro"/>
</dbReference>
<evidence type="ECO:0000313" key="13">
    <source>
        <dbReference type="EMBL" id="ORZ37452.1"/>
    </source>
</evidence>
<keyword evidence="14" id="KW-1185">Reference proteome</keyword>
<dbReference type="SUPFAM" id="SSF51735">
    <property type="entry name" value="NAD(P)-binding Rossmann-fold domains"/>
    <property type="match status" value="1"/>
</dbReference>
<evidence type="ECO:0000256" key="11">
    <source>
        <dbReference type="RuleBase" id="RU000397"/>
    </source>
</evidence>
<evidence type="ECO:0000256" key="3">
    <source>
        <dbReference type="ARBA" id="ARBA00007406"/>
    </source>
</evidence>
<feature type="binding site" evidence="9">
    <location>
        <position position="324"/>
    </location>
    <ligand>
        <name>NAD(+)</name>
        <dbReference type="ChEBI" id="CHEBI:57540"/>
    </ligand>
</feature>
<comment type="caution">
    <text evidence="13">The sequence shown here is derived from an EMBL/GenBank/DDBJ whole genome shotgun (WGS) entry which is preliminary data.</text>
</comment>
<evidence type="ECO:0000313" key="14">
    <source>
        <dbReference type="Proteomes" id="UP000193411"/>
    </source>
</evidence>
<dbReference type="EMBL" id="MCFL01000012">
    <property type="protein sequence ID" value="ORZ37452.1"/>
    <property type="molecule type" value="Genomic_DNA"/>
</dbReference>
<dbReference type="Pfam" id="PF02800">
    <property type="entry name" value="Gp_dh_C"/>
    <property type="match status" value="1"/>
</dbReference>
<dbReference type="PIRSF" id="PIRSF000149">
    <property type="entry name" value="GAP_DH"/>
    <property type="match status" value="1"/>
</dbReference>
<dbReference type="AlphaFoldDB" id="A0A1Y2HWC4"/>
<comment type="pathway">
    <text evidence="1">Carbohydrate degradation; glycolysis; pyruvate from D-glyceraldehyde 3-phosphate: step 1/5.</text>
</comment>
<evidence type="ECO:0000256" key="4">
    <source>
        <dbReference type="ARBA" id="ARBA00023002"/>
    </source>
</evidence>
<protein>
    <submittedName>
        <fullName evidence="13">Glyceraldehyde-3-phosphate dehydrogenase, type I</fullName>
    </submittedName>
</protein>
<feature type="binding site" evidence="9">
    <location>
        <position position="140"/>
    </location>
    <ligand>
        <name>NAD(+)</name>
        <dbReference type="ChEBI" id="CHEBI:57540"/>
    </ligand>
</feature>
<dbReference type="InterPro" id="IPR020831">
    <property type="entry name" value="GlycerAld/Erythrose_P_DH"/>
</dbReference>
<keyword evidence="9" id="KW-0520">NAD</keyword>
<dbReference type="PROSITE" id="PS00071">
    <property type="entry name" value="GAPDH"/>
    <property type="match status" value="1"/>
</dbReference>
<dbReference type="InterPro" id="IPR020828">
    <property type="entry name" value="GlycerAld_3-P_DH_NAD(P)-bd"/>
</dbReference>
<feature type="binding site" evidence="8">
    <location>
        <begin position="218"/>
        <end position="219"/>
    </location>
    <ligand>
        <name>D-glyceraldehyde 3-phosphate</name>
        <dbReference type="ChEBI" id="CHEBI:59776"/>
    </ligand>
</feature>
<sequence>MSITSTSRRPHVLINGFGRMGRLFLRATFDLYGPNVADHPFIIKHVNEIKGDAVTAAHLLEYDSLKGIWRTHKVQAHADRQSFTVNGHLITFSNAATIDDIPWLTEAGQVDMVVECTGKYLTKEALDRYFEHDVKKVVVSAPCKFDEAVNIHHVITNASCTTNCLAPVVKVIQEHIGIDRASFTTIHCVTNTQTIVDTAHKDLRRARSCMTSLVPTTTGSASAISLIFPELSGKIHGMAVRVPLLNASITDVVFQVSRDVTVDEVNRMLSEAAVEGPLKGILAVEGKPLVGEDFRGHTASGIVDLQCTAVTDKRLVKVVVWYDNEQGYCWRMAELAAKVARSM</sequence>
<name>A0A1Y2HWC4_9FUNG</name>
<organism evidence="13 14">
    <name type="scientific">Catenaria anguillulae PL171</name>
    <dbReference type="NCBI Taxonomy" id="765915"/>
    <lineage>
        <taxon>Eukaryota</taxon>
        <taxon>Fungi</taxon>
        <taxon>Fungi incertae sedis</taxon>
        <taxon>Blastocladiomycota</taxon>
        <taxon>Blastocladiomycetes</taxon>
        <taxon>Blastocladiales</taxon>
        <taxon>Catenariaceae</taxon>
        <taxon>Catenaria</taxon>
    </lineage>
</organism>
<dbReference type="FunFam" id="3.30.360.10:FF:000002">
    <property type="entry name" value="Glyceraldehyde-3-phosphate dehydrogenase"/>
    <property type="match status" value="1"/>
</dbReference>
<dbReference type="Gene3D" id="3.40.50.720">
    <property type="entry name" value="NAD(P)-binding Rossmann-like Domain"/>
    <property type="match status" value="1"/>
</dbReference>
<dbReference type="STRING" id="765915.A0A1Y2HWC4"/>
<comment type="similarity">
    <text evidence="3 11">Belongs to the glyceraldehyde-3-phosphate dehydrogenase family.</text>
</comment>
<dbReference type="GO" id="GO:0047100">
    <property type="term" value="F:glyceraldehyde-3-phosphate dehydrogenase (NADP+) (phosphorylating) activity"/>
    <property type="evidence" value="ECO:0007669"/>
    <property type="project" value="UniProtKB-EC"/>
</dbReference>
<feature type="binding site" evidence="8">
    <location>
        <position position="190"/>
    </location>
    <ligand>
        <name>D-glyceraldehyde 3-phosphate</name>
        <dbReference type="ChEBI" id="CHEBI:59776"/>
    </ligand>
</feature>
<feature type="binding site" evidence="8">
    <location>
        <position position="241"/>
    </location>
    <ligand>
        <name>D-glyceraldehyde 3-phosphate</name>
        <dbReference type="ChEBI" id="CHEBI:59776"/>
    </ligand>
</feature>
<evidence type="ECO:0000256" key="7">
    <source>
        <dbReference type="PIRSR" id="PIRSR000149-1"/>
    </source>
</evidence>
<dbReference type="Proteomes" id="UP000193411">
    <property type="component" value="Unassembled WGS sequence"/>
</dbReference>
<comment type="pathway">
    <text evidence="2">Carbohydrate biosynthesis; Calvin cycle.</text>
</comment>
<dbReference type="InterPro" id="IPR036291">
    <property type="entry name" value="NAD(P)-bd_dom_sf"/>
</dbReference>